<evidence type="ECO:0000313" key="6">
    <source>
        <dbReference type="EMBL" id="CAE8689624.1"/>
    </source>
</evidence>
<evidence type="ECO:0000313" key="7">
    <source>
        <dbReference type="Proteomes" id="UP000626109"/>
    </source>
</evidence>
<dbReference type="PANTHER" id="PTHR10696:SF56">
    <property type="entry name" value="TAUD_TFDA-LIKE DOMAIN-CONTAINING PROTEIN"/>
    <property type="match status" value="1"/>
</dbReference>
<evidence type="ECO:0000256" key="2">
    <source>
        <dbReference type="ARBA" id="ARBA00023194"/>
    </source>
</evidence>
<evidence type="ECO:0000256" key="3">
    <source>
        <dbReference type="SAM" id="MobiDB-lite"/>
    </source>
</evidence>
<dbReference type="Pfam" id="PF02668">
    <property type="entry name" value="TauD"/>
    <property type="match status" value="1"/>
</dbReference>
<reference evidence="6" key="1">
    <citation type="submission" date="2021-02" db="EMBL/GenBank/DDBJ databases">
        <authorList>
            <person name="Dougan E. K."/>
            <person name="Rhodes N."/>
            <person name="Thang M."/>
            <person name="Chan C."/>
        </authorList>
    </citation>
    <scope>NUCLEOTIDE SEQUENCE</scope>
</reference>
<dbReference type="EMBL" id="CAJNNW010027099">
    <property type="protein sequence ID" value="CAE8689624.1"/>
    <property type="molecule type" value="Genomic_DNA"/>
</dbReference>
<feature type="region of interest" description="Disordered" evidence="3">
    <location>
        <begin position="254"/>
        <end position="279"/>
    </location>
</feature>
<dbReference type="AlphaFoldDB" id="A0A813JV40"/>
<proteinExistence type="predicted"/>
<keyword evidence="4" id="KW-0732">Signal</keyword>
<dbReference type="PANTHER" id="PTHR10696">
    <property type="entry name" value="GAMMA-BUTYROBETAINE HYDROXYLASE-RELATED"/>
    <property type="match status" value="1"/>
</dbReference>
<keyword evidence="2" id="KW-0045">Antibiotic biosynthesis</keyword>
<feature type="domain" description="TauD/TfdA-like" evidence="5">
    <location>
        <begin position="66"/>
        <end position="248"/>
    </location>
</feature>
<dbReference type="InterPro" id="IPR050411">
    <property type="entry name" value="AlphaKG_dependent_hydroxylases"/>
</dbReference>
<evidence type="ECO:0000259" key="5">
    <source>
        <dbReference type="Pfam" id="PF02668"/>
    </source>
</evidence>
<evidence type="ECO:0000256" key="4">
    <source>
        <dbReference type="SAM" id="SignalP"/>
    </source>
</evidence>
<accession>A0A813JV40</accession>
<dbReference type="SUPFAM" id="SSF51197">
    <property type="entry name" value="Clavaminate synthase-like"/>
    <property type="match status" value="1"/>
</dbReference>
<dbReference type="GO" id="GO:0017000">
    <property type="term" value="P:antibiotic biosynthetic process"/>
    <property type="evidence" value="ECO:0007669"/>
    <property type="project" value="UniProtKB-KW"/>
</dbReference>
<feature type="signal peptide" evidence="4">
    <location>
        <begin position="1"/>
        <end position="25"/>
    </location>
</feature>
<keyword evidence="1" id="KW-0560">Oxidoreductase</keyword>
<dbReference type="InterPro" id="IPR042098">
    <property type="entry name" value="TauD-like_sf"/>
</dbReference>
<gene>
    <name evidence="6" type="ORF">PGLA2088_LOCUS26531</name>
</gene>
<dbReference type="Proteomes" id="UP000626109">
    <property type="component" value="Unassembled WGS sequence"/>
</dbReference>
<protein>
    <recommendedName>
        <fullName evidence="5">TauD/TfdA-like domain-containing protein</fullName>
    </recommendedName>
</protein>
<evidence type="ECO:0000256" key="1">
    <source>
        <dbReference type="ARBA" id="ARBA00023002"/>
    </source>
</evidence>
<sequence>MAGRLRGSWHSFIALALLRAFPTLGSGLAAAEPVIACSGAAASLDWLGPVGPAVPRRVDVRSTGQGWRQALEALWQDGAVILTGLLEEAEAQEAAVDFRELARGIPARLFGPDAGPEVPELLSPDAPVSGVHEELREAKRLGKYLPGSGLLPHTDGYVYGDHFPDFVFLLCEQPALRGGANALIDGQAVLEAMSQHDEDSQQLRTWLETTAVDLSEGGKEGVAVGRAAEGPVVQWHKGASGRLRLKWRRQLNTQQAQKDANWKPLSSGGADESESDVKVKSSDCAEEYFSLWKPLANTSNGTDSESASSAAAVSAKLRAFDAILQSVGADAMAKRTFQLERGEALVVDNYRVLHARLPYLASEESEGDAQPASERRFWRIWSWTSEGLGLPPGGAQTSQPMANKVFRESAVDKTEL</sequence>
<dbReference type="InterPro" id="IPR003819">
    <property type="entry name" value="TauD/TfdA-like"/>
</dbReference>
<comment type="caution">
    <text evidence="6">The sequence shown here is derived from an EMBL/GenBank/DDBJ whole genome shotgun (WGS) entry which is preliminary data.</text>
</comment>
<dbReference type="Gene3D" id="3.60.130.10">
    <property type="entry name" value="Clavaminate synthase-like"/>
    <property type="match status" value="1"/>
</dbReference>
<dbReference type="GO" id="GO:0016491">
    <property type="term" value="F:oxidoreductase activity"/>
    <property type="evidence" value="ECO:0007669"/>
    <property type="project" value="UniProtKB-KW"/>
</dbReference>
<feature type="chain" id="PRO_5033007273" description="TauD/TfdA-like domain-containing protein" evidence="4">
    <location>
        <begin position="26"/>
        <end position="416"/>
    </location>
</feature>
<organism evidence="6 7">
    <name type="scientific">Polarella glacialis</name>
    <name type="common">Dinoflagellate</name>
    <dbReference type="NCBI Taxonomy" id="89957"/>
    <lineage>
        <taxon>Eukaryota</taxon>
        <taxon>Sar</taxon>
        <taxon>Alveolata</taxon>
        <taxon>Dinophyceae</taxon>
        <taxon>Suessiales</taxon>
        <taxon>Suessiaceae</taxon>
        <taxon>Polarella</taxon>
    </lineage>
</organism>
<name>A0A813JV40_POLGL</name>